<evidence type="ECO:0000313" key="5">
    <source>
        <dbReference type="EMBL" id="SMC11838.1"/>
    </source>
</evidence>
<evidence type="ECO:0000256" key="2">
    <source>
        <dbReference type="PIRNR" id="PIRNR001365"/>
    </source>
</evidence>
<dbReference type="Gene3D" id="3.20.20.70">
    <property type="entry name" value="Aldolase class I"/>
    <property type="match status" value="1"/>
</dbReference>
<dbReference type="SMART" id="SM01130">
    <property type="entry name" value="DHDPS"/>
    <property type="match status" value="1"/>
</dbReference>
<feature type="binding site" evidence="4">
    <location>
        <position position="48"/>
    </location>
    <ligand>
        <name>pyruvate</name>
        <dbReference type="ChEBI" id="CHEBI:15361"/>
    </ligand>
</feature>
<evidence type="ECO:0000313" key="6">
    <source>
        <dbReference type="Proteomes" id="UP000193224"/>
    </source>
</evidence>
<gene>
    <name evidence="5" type="primary">dapA_1</name>
    <name evidence="5" type="ORF">ROA7745_01658</name>
</gene>
<dbReference type="PANTHER" id="PTHR12128">
    <property type="entry name" value="DIHYDRODIPICOLINATE SYNTHASE"/>
    <property type="match status" value="1"/>
</dbReference>
<name>A0A1X7BQC0_9RHOB</name>
<feature type="binding site" evidence="4">
    <location>
        <position position="212"/>
    </location>
    <ligand>
        <name>pyruvate</name>
        <dbReference type="ChEBI" id="CHEBI:15361"/>
    </ligand>
</feature>
<accession>A0A1X7BQC0</accession>
<proteinExistence type="inferred from homology"/>
<dbReference type="CDD" id="cd00408">
    <property type="entry name" value="DHDPS-like"/>
    <property type="match status" value="1"/>
</dbReference>
<dbReference type="PANTHER" id="PTHR12128:SF67">
    <property type="entry name" value="BLR3884 PROTEIN"/>
    <property type="match status" value="1"/>
</dbReference>
<dbReference type="RefSeq" id="WP_085800046.1">
    <property type="nucleotide sequence ID" value="NZ_FWXB01000005.1"/>
</dbReference>
<dbReference type="PIRSF" id="PIRSF001365">
    <property type="entry name" value="DHDPS"/>
    <property type="match status" value="1"/>
</dbReference>
<feature type="active site" description="Proton donor/acceptor" evidence="3">
    <location>
        <position position="141"/>
    </location>
</feature>
<dbReference type="GO" id="GO:0008840">
    <property type="term" value="F:4-hydroxy-tetrahydrodipicolinate synthase activity"/>
    <property type="evidence" value="ECO:0007669"/>
    <property type="project" value="UniProtKB-EC"/>
</dbReference>
<comment type="similarity">
    <text evidence="2">Belongs to the DapA family.</text>
</comment>
<keyword evidence="6" id="KW-1185">Reference proteome</keyword>
<evidence type="ECO:0000256" key="1">
    <source>
        <dbReference type="ARBA" id="ARBA00023239"/>
    </source>
</evidence>
<dbReference type="SUPFAM" id="SSF51569">
    <property type="entry name" value="Aldolase"/>
    <property type="match status" value="1"/>
</dbReference>
<dbReference type="Pfam" id="PF00701">
    <property type="entry name" value="DHDPS"/>
    <property type="match status" value="1"/>
</dbReference>
<dbReference type="PRINTS" id="PR00146">
    <property type="entry name" value="DHPICSNTHASE"/>
</dbReference>
<dbReference type="InterPro" id="IPR013785">
    <property type="entry name" value="Aldolase_TIM"/>
</dbReference>
<feature type="active site" description="Schiff-base intermediate with substrate" evidence="3">
    <location>
        <position position="171"/>
    </location>
</feature>
<keyword evidence="1 2" id="KW-0456">Lyase</keyword>
<dbReference type="Proteomes" id="UP000193224">
    <property type="component" value="Unassembled WGS sequence"/>
</dbReference>
<reference evidence="5 6" key="1">
    <citation type="submission" date="2017-03" db="EMBL/GenBank/DDBJ databases">
        <authorList>
            <person name="Afonso C.L."/>
            <person name="Miller P.J."/>
            <person name="Scott M.A."/>
            <person name="Spackman E."/>
            <person name="Goraichik I."/>
            <person name="Dimitrov K.M."/>
            <person name="Suarez D.L."/>
            <person name="Swayne D.E."/>
        </authorList>
    </citation>
    <scope>NUCLEOTIDE SEQUENCE [LARGE SCALE GENOMIC DNA]</scope>
    <source>
        <strain evidence="5 6">CECT 7745</strain>
    </source>
</reference>
<evidence type="ECO:0000256" key="4">
    <source>
        <dbReference type="PIRSR" id="PIRSR001365-2"/>
    </source>
</evidence>
<organism evidence="5 6">
    <name type="scientific">Roseovarius aestuarii</name>
    <dbReference type="NCBI Taxonomy" id="475083"/>
    <lineage>
        <taxon>Bacteria</taxon>
        <taxon>Pseudomonadati</taxon>
        <taxon>Pseudomonadota</taxon>
        <taxon>Alphaproteobacteria</taxon>
        <taxon>Rhodobacterales</taxon>
        <taxon>Roseobacteraceae</taxon>
        <taxon>Roseovarius</taxon>
    </lineage>
</organism>
<dbReference type="InterPro" id="IPR002220">
    <property type="entry name" value="DapA-like"/>
</dbReference>
<dbReference type="EMBL" id="FWXB01000005">
    <property type="protein sequence ID" value="SMC11838.1"/>
    <property type="molecule type" value="Genomic_DNA"/>
</dbReference>
<evidence type="ECO:0000256" key="3">
    <source>
        <dbReference type="PIRSR" id="PIRSR001365-1"/>
    </source>
</evidence>
<sequence>MTNRMIGVITPILTPYNDDLSIADDLYLAHAADCLAGGAHYLSPFGTTSEALSNTSRERMEMLESLISSGTARADQLMPGTGLNSLEETLTLSRHAVELGCAAVMTLPPFFYVTASDDGLYRYFSQLIEGVASDALKICLYHIPQNTGIGISPALAARLNQAFPEVVVAYKDSSGDWENTKAVIEAAPGISVFPGSESFLIDAMKVGGGGCISASCNSNVGAIRAMFDHASEEDWKAAESMLPAINVHRQAIQRGGLIPALKSLKAHQSGDARWLNLRPPLENAAPELGRELVLSLA</sequence>
<dbReference type="OrthoDB" id="9782828at2"/>
<dbReference type="EC" id="4.3.3.7" evidence="5"/>
<dbReference type="AlphaFoldDB" id="A0A1X7BQC0"/>
<protein>
    <submittedName>
        <fullName evidence="5">4-hydroxy-tetrahydrodipicolinate synthase</fullName>
        <ecNumber evidence="5">4.3.3.7</ecNumber>
    </submittedName>
</protein>